<protein>
    <submittedName>
        <fullName evidence="2">Uncharacterized protein</fullName>
    </submittedName>
</protein>
<feature type="compositionally biased region" description="Basic and acidic residues" evidence="1">
    <location>
        <begin position="46"/>
        <end position="55"/>
    </location>
</feature>
<evidence type="ECO:0000313" key="2">
    <source>
        <dbReference type="EMBL" id="GFR64809.1"/>
    </source>
</evidence>
<keyword evidence="3" id="KW-1185">Reference proteome</keyword>
<feature type="region of interest" description="Disordered" evidence="1">
    <location>
        <begin position="32"/>
        <end position="73"/>
    </location>
</feature>
<reference evidence="2 3" key="1">
    <citation type="journal article" date="2021" name="Elife">
        <title>Chloroplast acquisition without the gene transfer in kleptoplastic sea slugs, Plakobranchus ocellatus.</title>
        <authorList>
            <person name="Maeda T."/>
            <person name="Takahashi S."/>
            <person name="Yoshida T."/>
            <person name="Shimamura S."/>
            <person name="Takaki Y."/>
            <person name="Nagai Y."/>
            <person name="Toyoda A."/>
            <person name="Suzuki Y."/>
            <person name="Arimoto A."/>
            <person name="Ishii H."/>
            <person name="Satoh N."/>
            <person name="Nishiyama T."/>
            <person name="Hasebe M."/>
            <person name="Maruyama T."/>
            <person name="Minagawa J."/>
            <person name="Obokata J."/>
            <person name="Shigenobu S."/>
        </authorList>
    </citation>
    <scope>NUCLEOTIDE SEQUENCE [LARGE SCALE GENOMIC DNA]</scope>
</reference>
<dbReference type="EMBL" id="BMAT01003913">
    <property type="protein sequence ID" value="GFR64809.1"/>
    <property type="molecule type" value="Genomic_DNA"/>
</dbReference>
<dbReference type="Proteomes" id="UP000762676">
    <property type="component" value="Unassembled WGS sequence"/>
</dbReference>
<comment type="caution">
    <text evidence="2">The sequence shown here is derived from an EMBL/GenBank/DDBJ whole genome shotgun (WGS) entry which is preliminary data.</text>
</comment>
<proteinExistence type="predicted"/>
<dbReference type="AlphaFoldDB" id="A0AAV4EVS6"/>
<name>A0AAV4EVS6_9GAST</name>
<evidence type="ECO:0000256" key="1">
    <source>
        <dbReference type="SAM" id="MobiDB-lite"/>
    </source>
</evidence>
<sequence>MTKVSMVAQMTIMNLVVQMTLKLKAGLKLKRRRERKNISKSSKINKHSDKKEECAKQNTQKLNPKTMVERRHDQTKYQKCWLGSVRGVANEMHHRHSPVIRKVSNVLNWTASCSVATIRLARSRT</sequence>
<accession>A0AAV4EVS6</accession>
<evidence type="ECO:0000313" key="3">
    <source>
        <dbReference type="Proteomes" id="UP000762676"/>
    </source>
</evidence>
<gene>
    <name evidence="2" type="ORF">ElyMa_001932600</name>
</gene>
<organism evidence="2 3">
    <name type="scientific">Elysia marginata</name>
    <dbReference type="NCBI Taxonomy" id="1093978"/>
    <lineage>
        <taxon>Eukaryota</taxon>
        <taxon>Metazoa</taxon>
        <taxon>Spiralia</taxon>
        <taxon>Lophotrochozoa</taxon>
        <taxon>Mollusca</taxon>
        <taxon>Gastropoda</taxon>
        <taxon>Heterobranchia</taxon>
        <taxon>Euthyneura</taxon>
        <taxon>Panpulmonata</taxon>
        <taxon>Sacoglossa</taxon>
        <taxon>Placobranchoidea</taxon>
        <taxon>Plakobranchidae</taxon>
        <taxon>Elysia</taxon>
    </lineage>
</organism>